<proteinExistence type="predicted"/>
<accession>A0A392N9M2</accession>
<dbReference type="AlphaFoldDB" id="A0A392N9M2"/>
<evidence type="ECO:0000313" key="2">
    <source>
        <dbReference type="Proteomes" id="UP000265520"/>
    </source>
</evidence>
<dbReference type="Proteomes" id="UP000265520">
    <property type="component" value="Unassembled WGS sequence"/>
</dbReference>
<name>A0A392N9M2_9FABA</name>
<protein>
    <submittedName>
        <fullName evidence="1">Uncharacterized protein</fullName>
    </submittedName>
</protein>
<organism evidence="1 2">
    <name type="scientific">Trifolium medium</name>
    <dbReference type="NCBI Taxonomy" id="97028"/>
    <lineage>
        <taxon>Eukaryota</taxon>
        <taxon>Viridiplantae</taxon>
        <taxon>Streptophyta</taxon>
        <taxon>Embryophyta</taxon>
        <taxon>Tracheophyta</taxon>
        <taxon>Spermatophyta</taxon>
        <taxon>Magnoliopsida</taxon>
        <taxon>eudicotyledons</taxon>
        <taxon>Gunneridae</taxon>
        <taxon>Pentapetalae</taxon>
        <taxon>rosids</taxon>
        <taxon>fabids</taxon>
        <taxon>Fabales</taxon>
        <taxon>Fabaceae</taxon>
        <taxon>Papilionoideae</taxon>
        <taxon>50 kb inversion clade</taxon>
        <taxon>NPAAA clade</taxon>
        <taxon>Hologalegina</taxon>
        <taxon>IRL clade</taxon>
        <taxon>Trifolieae</taxon>
        <taxon>Trifolium</taxon>
    </lineage>
</organism>
<reference evidence="1 2" key="1">
    <citation type="journal article" date="2018" name="Front. Plant Sci.">
        <title>Red Clover (Trifolium pratense) and Zigzag Clover (T. medium) - A Picture of Genomic Similarities and Differences.</title>
        <authorList>
            <person name="Dluhosova J."/>
            <person name="Istvanek J."/>
            <person name="Nedelnik J."/>
            <person name="Repkova J."/>
        </authorList>
    </citation>
    <scope>NUCLEOTIDE SEQUENCE [LARGE SCALE GENOMIC DNA]</scope>
    <source>
        <strain evidence="2">cv. 10/8</strain>
        <tissue evidence="1">Leaf</tissue>
    </source>
</reference>
<keyword evidence="2" id="KW-1185">Reference proteome</keyword>
<evidence type="ECO:0000313" key="1">
    <source>
        <dbReference type="EMBL" id="MCH95164.1"/>
    </source>
</evidence>
<sequence length="89" mass="10151">TGFIREAGFGGEQNQPRYRDCCVLSNNIVLAILKVRALIFNNVAWTEILSVLDTARKTEFDSLLLDVSSTGKDLKMFCMQLLSKYFLLW</sequence>
<gene>
    <name evidence="1" type="ORF">A2U01_0016138</name>
</gene>
<feature type="non-terminal residue" evidence="1">
    <location>
        <position position="1"/>
    </location>
</feature>
<comment type="caution">
    <text evidence="1">The sequence shown here is derived from an EMBL/GenBank/DDBJ whole genome shotgun (WGS) entry which is preliminary data.</text>
</comment>
<dbReference type="EMBL" id="LXQA010029119">
    <property type="protein sequence ID" value="MCH95164.1"/>
    <property type="molecule type" value="Genomic_DNA"/>
</dbReference>